<name>A0A2M3ZVT1_9DIPT</name>
<accession>A0A2M3ZVT1</accession>
<feature type="chain" id="PRO_5014623639" evidence="1">
    <location>
        <begin position="17"/>
        <end position="70"/>
    </location>
</feature>
<dbReference type="AlphaFoldDB" id="A0A2M3ZVT1"/>
<evidence type="ECO:0000313" key="2">
    <source>
        <dbReference type="EMBL" id="MBW32677.1"/>
    </source>
</evidence>
<evidence type="ECO:0000256" key="1">
    <source>
        <dbReference type="SAM" id="SignalP"/>
    </source>
</evidence>
<protein>
    <submittedName>
        <fullName evidence="2">Putative secreted peptide</fullName>
    </submittedName>
</protein>
<reference evidence="2" key="1">
    <citation type="submission" date="2018-01" db="EMBL/GenBank/DDBJ databases">
        <title>An insight into the sialome of Amazonian anophelines.</title>
        <authorList>
            <person name="Ribeiro J.M."/>
            <person name="Scarpassa V."/>
            <person name="Calvo E."/>
        </authorList>
    </citation>
    <scope>NUCLEOTIDE SEQUENCE</scope>
    <source>
        <tissue evidence="2">Salivary glands</tissue>
    </source>
</reference>
<proteinExistence type="predicted"/>
<keyword evidence="1" id="KW-0732">Signal</keyword>
<feature type="signal peptide" evidence="1">
    <location>
        <begin position="1"/>
        <end position="16"/>
    </location>
</feature>
<sequence length="70" mass="8238">MRAGSMFLTFLPTKAALIITDPLRNTSSTNSYSRSCWDPHHGLRHGWNERSGMRRWRSVRSLRLWRTMCS</sequence>
<organism evidence="2">
    <name type="scientific">Anopheles braziliensis</name>
    <dbReference type="NCBI Taxonomy" id="58242"/>
    <lineage>
        <taxon>Eukaryota</taxon>
        <taxon>Metazoa</taxon>
        <taxon>Ecdysozoa</taxon>
        <taxon>Arthropoda</taxon>
        <taxon>Hexapoda</taxon>
        <taxon>Insecta</taxon>
        <taxon>Pterygota</taxon>
        <taxon>Neoptera</taxon>
        <taxon>Endopterygota</taxon>
        <taxon>Diptera</taxon>
        <taxon>Nematocera</taxon>
        <taxon>Culicoidea</taxon>
        <taxon>Culicidae</taxon>
        <taxon>Anophelinae</taxon>
        <taxon>Anopheles</taxon>
    </lineage>
</organism>
<dbReference type="EMBL" id="GGFM01011926">
    <property type="protein sequence ID" value="MBW32677.1"/>
    <property type="molecule type" value="Transcribed_RNA"/>
</dbReference>